<feature type="domain" description="Histidine kinase" evidence="7">
    <location>
        <begin position="492"/>
        <end position="726"/>
    </location>
</feature>
<keyword evidence="3" id="KW-0597">Phosphoprotein</keyword>
<dbReference type="InterPro" id="IPR029016">
    <property type="entry name" value="GAF-like_dom_sf"/>
</dbReference>
<dbReference type="Gene3D" id="1.10.287.130">
    <property type="match status" value="1"/>
</dbReference>
<reference evidence="8 9" key="1">
    <citation type="submission" date="2020-04" db="EMBL/GenBank/DDBJ databases">
        <authorList>
            <person name="Basu S."/>
            <person name="Maruthanayagam V."/>
            <person name="Chakraborty S."/>
            <person name="Pramanik A."/>
            <person name="Mukherjee J."/>
            <person name="Brink B."/>
        </authorList>
    </citation>
    <scope>NUCLEOTIDE SEQUENCE [LARGE SCALE GENOMIC DNA]</scope>
    <source>
        <strain evidence="8 9">AP17</strain>
    </source>
</reference>
<dbReference type="SMART" id="SM00388">
    <property type="entry name" value="HisKA"/>
    <property type="match status" value="1"/>
</dbReference>
<gene>
    <name evidence="8" type="ORF">HCG48_03540</name>
</gene>
<evidence type="ECO:0000256" key="3">
    <source>
        <dbReference type="ARBA" id="ARBA00022553"/>
    </source>
</evidence>
<dbReference type="PANTHER" id="PTHR43547">
    <property type="entry name" value="TWO-COMPONENT HISTIDINE KINASE"/>
    <property type="match status" value="1"/>
</dbReference>
<dbReference type="RefSeq" id="WP_168567923.1">
    <property type="nucleotide sequence ID" value="NZ_CP051167.1"/>
</dbReference>
<keyword evidence="5" id="KW-0902">Two-component regulatory system</keyword>
<evidence type="ECO:0000256" key="2">
    <source>
        <dbReference type="ARBA" id="ARBA00012438"/>
    </source>
</evidence>
<evidence type="ECO:0000256" key="1">
    <source>
        <dbReference type="ARBA" id="ARBA00000085"/>
    </source>
</evidence>
<dbReference type="InterPro" id="IPR003661">
    <property type="entry name" value="HisK_dim/P_dom"/>
</dbReference>
<dbReference type="PANTHER" id="PTHR43547:SF2">
    <property type="entry name" value="HYBRID SIGNAL TRANSDUCTION HISTIDINE KINASE C"/>
    <property type="match status" value="1"/>
</dbReference>
<dbReference type="SUPFAM" id="SSF47384">
    <property type="entry name" value="Homodimeric domain of signal transducing histidine kinase"/>
    <property type="match status" value="1"/>
</dbReference>
<name>A0A6H1TU87_9CYAN</name>
<dbReference type="PROSITE" id="PS50109">
    <property type="entry name" value="HIS_KIN"/>
    <property type="match status" value="1"/>
</dbReference>
<feature type="region of interest" description="Disordered" evidence="6">
    <location>
        <begin position="314"/>
        <end position="334"/>
    </location>
</feature>
<dbReference type="Gene3D" id="3.30.565.10">
    <property type="entry name" value="Histidine kinase-like ATPase, C-terminal domain"/>
    <property type="match status" value="1"/>
</dbReference>
<dbReference type="CDD" id="cd00082">
    <property type="entry name" value="HisKA"/>
    <property type="match status" value="1"/>
</dbReference>
<evidence type="ECO:0000259" key="7">
    <source>
        <dbReference type="PROSITE" id="PS50109"/>
    </source>
</evidence>
<evidence type="ECO:0000313" key="8">
    <source>
        <dbReference type="EMBL" id="QIZ69766.1"/>
    </source>
</evidence>
<dbReference type="InterPro" id="IPR003018">
    <property type="entry name" value="GAF"/>
</dbReference>
<keyword evidence="9" id="KW-1185">Reference proteome</keyword>
<dbReference type="PRINTS" id="PR00344">
    <property type="entry name" value="BCTRLSENSOR"/>
</dbReference>
<evidence type="ECO:0000256" key="6">
    <source>
        <dbReference type="SAM" id="MobiDB-lite"/>
    </source>
</evidence>
<evidence type="ECO:0000256" key="4">
    <source>
        <dbReference type="ARBA" id="ARBA00022777"/>
    </source>
</evidence>
<proteinExistence type="predicted"/>
<dbReference type="Pfam" id="PF00512">
    <property type="entry name" value="HisKA"/>
    <property type="match status" value="1"/>
</dbReference>
<dbReference type="EC" id="2.7.13.3" evidence="2"/>
<dbReference type="SMART" id="SM00065">
    <property type="entry name" value="GAF"/>
    <property type="match status" value="1"/>
</dbReference>
<dbReference type="InterPro" id="IPR003594">
    <property type="entry name" value="HATPase_dom"/>
</dbReference>
<sequence length="731" mass="80404">MAESFSIPFVSAVVTPEVPAQFMQQFQSDPLGKLINRILLDLHDPPSSLDGIARIVGEAFDADCAALIVGGAEPQSTGARERVAPTATFWYSSDSSRRLSARERGAIERTPWEQAIAQCDLYVTTDALLGVAAHSIRRLSGMGIRLRGAIAGTLVVLRSPTRRTSSPALSTTSADDIDPSTCGLSFAWSASDMQKFSAVSEPMAALLEQAIRNRELAAYQQQVNVLTHYQNSIHELTLAIHRGTDVDRILQQALDSLIGTFKIRRGSILMLKYTDPFFKSRSFARSSLRGSESASVSPQDGEISLPPLPRAKVTVACQSSQPGDSDEDEPNSPPEGGSFWLSDCFWCQQAFAQSPIPLTIADRTDAIARHPDLTWAPIFDPERFPALCIVPLVASSGGSLGHGRILGSIALEHDTPRDWLPQELKLAELIAAQLSTAILQNQTIQQVQALVEERTAQLQRSLDVQGKLYEKTRQQIEQLRKLNQMKDEFLSTLSHELNTPLTSMKVAIQMLRQPGIPAEKQAKYLDILETEWSRESNLVKDLLKLQELESDRATIKLELLDLKRILAALVEPFEQKWVDKGLRLKIDLPRRAPKGLAKTYFKLKTDADSLDRILVELLTNAGKYSNPNTTVYLRATHQIEPDGNRAILSLTNIGAGISPEDLPHIFEKFRRGQGVTQQAIGGTGLGLALVKCLVQHLNGAIEVSSTPLAEDSAWKTCFTLTLPQMTETPPT</sequence>
<organism evidence="8 9">
    <name type="scientific">Oxynema aestuarii AP17</name>
    <dbReference type="NCBI Taxonomy" id="2064643"/>
    <lineage>
        <taxon>Bacteria</taxon>
        <taxon>Bacillati</taxon>
        <taxon>Cyanobacteriota</taxon>
        <taxon>Cyanophyceae</taxon>
        <taxon>Oscillatoriophycideae</taxon>
        <taxon>Oscillatoriales</taxon>
        <taxon>Oscillatoriaceae</taxon>
        <taxon>Oxynema</taxon>
        <taxon>Oxynema aestuarii</taxon>
    </lineage>
</organism>
<dbReference type="EMBL" id="CP051167">
    <property type="protein sequence ID" value="QIZ69766.1"/>
    <property type="molecule type" value="Genomic_DNA"/>
</dbReference>
<evidence type="ECO:0000256" key="5">
    <source>
        <dbReference type="ARBA" id="ARBA00023012"/>
    </source>
</evidence>
<dbReference type="Pfam" id="PF01590">
    <property type="entry name" value="GAF"/>
    <property type="match status" value="1"/>
</dbReference>
<dbReference type="SUPFAM" id="SSF55874">
    <property type="entry name" value="ATPase domain of HSP90 chaperone/DNA topoisomerase II/histidine kinase"/>
    <property type="match status" value="1"/>
</dbReference>
<dbReference type="SMART" id="SM00387">
    <property type="entry name" value="HATPase_c"/>
    <property type="match status" value="1"/>
</dbReference>
<accession>A0A6H1TU87</accession>
<dbReference type="GO" id="GO:0000155">
    <property type="term" value="F:phosphorelay sensor kinase activity"/>
    <property type="evidence" value="ECO:0007669"/>
    <property type="project" value="InterPro"/>
</dbReference>
<dbReference type="InterPro" id="IPR004358">
    <property type="entry name" value="Sig_transdc_His_kin-like_C"/>
</dbReference>
<dbReference type="SUPFAM" id="SSF55781">
    <property type="entry name" value="GAF domain-like"/>
    <property type="match status" value="1"/>
</dbReference>
<evidence type="ECO:0000313" key="9">
    <source>
        <dbReference type="Proteomes" id="UP000500857"/>
    </source>
</evidence>
<dbReference type="Gene3D" id="3.30.450.40">
    <property type="match status" value="1"/>
</dbReference>
<keyword evidence="4 8" id="KW-0808">Transferase</keyword>
<dbReference type="AlphaFoldDB" id="A0A6H1TU87"/>
<comment type="catalytic activity">
    <reaction evidence="1">
        <text>ATP + protein L-histidine = ADP + protein N-phospho-L-histidine.</text>
        <dbReference type="EC" id="2.7.13.3"/>
    </reaction>
</comment>
<dbReference type="InterPro" id="IPR036097">
    <property type="entry name" value="HisK_dim/P_sf"/>
</dbReference>
<dbReference type="Proteomes" id="UP000500857">
    <property type="component" value="Chromosome"/>
</dbReference>
<dbReference type="KEGG" id="oxy:HCG48_03540"/>
<dbReference type="InterPro" id="IPR036890">
    <property type="entry name" value="HATPase_C_sf"/>
</dbReference>
<dbReference type="Pfam" id="PF02518">
    <property type="entry name" value="HATPase_c"/>
    <property type="match status" value="1"/>
</dbReference>
<keyword evidence="4 8" id="KW-0418">Kinase</keyword>
<protein>
    <recommendedName>
        <fullName evidence="2">histidine kinase</fullName>
        <ecNumber evidence="2">2.7.13.3</ecNumber>
    </recommendedName>
</protein>
<dbReference type="InterPro" id="IPR005467">
    <property type="entry name" value="His_kinase_dom"/>
</dbReference>